<gene>
    <name evidence="4" type="ORF">AZI86_02370</name>
</gene>
<dbReference type="InterPro" id="IPR029052">
    <property type="entry name" value="Metallo-depent_PP-like"/>
</dbReference>
<dbReference type="PANTHER" id="PTHR33393:SF13">
    <property type="entry name" value="PGA BIOSYNTHESIS PROTEIN CAPA"/>
    <property type="match status" value="1"/>
</dbReference>
<name>A0A150WNK0_BDEBC</name>
<dbReference type="OrthoDB" id="5288603at2"/>
<comment type="caution">
    <text evidence="4">The sequence shown here is derived from an EMBL/GenBank/DDBJ whole genome shotgun (WGS) entry which is preliminary data.</text>
</comment>
<dbReference type="AlphaFoldDB" id="A0A150WNK0"/>
<dbReference type="SMART" id="SM00854">
    <property type="entry name" value="PGA_cap"/>
    <property type="match status" value="1"/>
</dbReference>
<evidence type="ECO:0000256" key="2">
    <source>
        <dbReference type="SAM" id="SignalP"/>
    </source>
</evidence>
<feature type="chain" id="PRO_5007573394" description="Capsule synthesis protein CapA domain-containing protein" evidence="2">
    <location>
        <begin position="21"/>
        <end position="412"/>
    </location>
</feature>
<evidence type="ECO:0000313" key="5">
    <source>
        <dbReference type="Proteomes" id="UP000075320"/>
    </source>
</evidence>
<dbReference type="Pfam" id="PF09587">
    <property type="entry name" value="PGA_cap"/>
    <property type="match status" value="2"/>
</dbReference>
<dbReference type="InterPro" id="IPR019079">
    <property type="entry name" value="Capsule_synth_CapA"/>
</dbReference>
<evidence type="ECO:0000259" key="3">
    <source>
        <dbReference type="SMART" id="SM00854"/>
    </source>
</evidence>
<comment type="similarity">
    <text evidence="1">Belongs to the CapA family.</text>
</comment>
<dbReference type="CDD" id="cd07381">
    <property type="entry name" value="MPP_CapA"/>
    <property type="match status" value="1"/>
</dbReference>
<accession>A0A150WNK0</accession>
<evidence type="ECO:0000256" key="1">
    <source>
        <dbReference type="ARBA" id="ARBA00005662"/>
    </source>
</evidence>
<dbReference type="EMBL" id="LUKE01000001">
    <property type="protein sequence ID" value="KYG65936.1"/>
    <property type="molecule type" value="Genomic_DNA"/>
</dbReference>
<evidence type="ECO:0000313" key="4">
    <source>
        <dbReference type="EMBL" id="KYG65936.1"/>
    </source>
</evidence>
<keyword evidence="5" id="KW-1185">Reference proteome</keyword>
<organism evidence="4 5">
    <name type="scientific">Bdellovibrio bacteriovorus</name>
    <dbReference type="NCBI Taxonomy" id="959"/>
    <lineage>
        <taxon>Bacteria</taxon>
        <taxon>Pseudomonadati</taxon>
        <taxon>Bdellovibrionota</taxon>
        <taxon>Bdellovibrionia</taxon>
        <taxon>Bdellovibrionales</taxon>
        <taxon>Pseudobdellovibrionaceae</taxon>
        <taxon>Bdellovibrio</taxon>
    </lineage>
</organism>
<dbReference type="Gene3D" id="3.60.21.10">
    <property type="match status" value="1"/>
</dbReference>
<dbReference type="Proteomes" id="UP000075320">
    <property type="component" value="Unassembled WGS sequence"/>
</dbReference>
<feature type="signal peptide" evidence="2">
    <location>
        <begin position="1"/>
        <end position="20"/>
    </location>
</feature>
<feature type="domain" description="Capsule synthesis protein CapA" evidence="3">
    <location>
        <begin position="40"/>
        <end position="330"/>
    </location>
</feature>
<dbReference type="InterPro" id="IPR052169">
    <property type="entry name" value="CW_Biosynth-Accessory"/>
</dbReference>
<proteinExistence type="inferred from homology"/>
<dbReference type="SUPFAM" id="SSF56300">
    <property type="entry name" value="Metallo-dependent phosphatases"/>
    <property type="match status" value="1"/>
</dbReference>
<sequence>MTKFLLITLLTFSAGSYVMAENSSRDFSFSGRCLGGDSAVISFSGDVLPHHKMYQSIMPAKSFAPLWNKTNGLIKEADFSVANLEGPAAMGINASGTDMGDVGWIYDARYYENGPKDPDYDKKVIYSGTNFLFNFHPQILKDLKNTGYDLLTVANNHSLDRKSIGIERTLEFARKIGLPTTGMRMRNEELDSDLYNISIINNLLVAFIGCTESTNGRMEDEVTPRSKVRHYQVLRCMGKSKRISDMITQVAPSVDAVVVLPHWGDENEEEEHPRQRAYAQEWIKAGALAVIGSHPHVLQPWEKFIVRDKNENPIREGVIMYSLGNFVAGQGKPDGKRSSEAKKTGVVAYLGLTKNGSKTEISAVGYTPTYRTGTQIAPLEKMNSMISQIVIPKFGTKNLVRPGEPLGKIFCR</sequence>
<dbReference type="PANTHER" id="PTHR33393">
    <property type="entry name" value="POLYGLUTAMINE SYNTHESIS ACCESSORY PROTEIN RV0574C-RELATED"/>
    <property type="match status" value="1"/>
</dbReference>
<protein>
    <recommendedName>
        <fullName evidence="3">Capsule synthesis protein CapA domain-containing protein</fullName>
    </recommendedName>
</protein>
<keyword evidence="2" id="KW-0732">Signal</keyword>
<reference evidence="4 5" key="1">
    <citation type="submission" date="2016-03" db="EMBL/GenBank/DDBJ databases">
        <authorList>
            <person name="Ploux O."/>
        </authorList>
    </citation>
    <scope>NUCLEOTIDE SEQUENCE [LARGE SCALE GENOMIC DNA]</scope>
    <source>
        <strain evidence="4 5">R0</strain>
    </source>
</reference>